<gene>
    <name evidence="6" type="ORF">IAC53_02190</name>
</gene>
<proteinExistence type="inferred from homology"/>
<dbReference type="InterPro" id="IPR013785">
    <property type="entry name" value="Aldolase_TIM"/>
</dbReference>
<dbReference type="SUPFAM" id="SSF51569">
    <property type="entry name" value="Aldolase"/>
    <property type="match status" value="1"/>
</dbReference>
<dbReference type="InterPro" id="IPR002220">
    <property type="entry name" value="DapA-like"/>
</dbReference>
<dbReference type="GO" id="GO:0005829">
    <property type="term" value="C:cytosol"/>
    <property type="evidence" value="ECO:0007669"/>
    <property type="project" value="TreeGrafter"/>
</dbReference>
<protein>
    <submittedName>
        <fullName evidence="6">N-acetylneuraminate lyase</fullName>
        <ecNumber evidence="6">4.1.3.3</ecNumber>
    </submittedName>
</protein>
<evidence type="ECO:0000256" key="2">
    <source>
        <dbReference type="ARBA" id="ARBA00023270"/>
    </source>
</evidence>
<dbReference type="PROSITE" id="PS00665">
    <property type="entry name" value="DHDPS_1"/>
    <property type="match status" value="1"/>
</dbReference>
<evidence type="ECO:0000256" key="3">
    <source>
        <dbReference type="PIRNR" id="PIRNR001365"/>
    </source>
</evidence>
<evidence type="ECO:0000256" key="4">
    <source>
        <dbReference type="PIRSR" id="PIRSR001365-1"/>
    </source>
</evidence>
<dbReference type="PANTHER" id="PTHR42849:SF1">
    <property type="entry name" value="N-ACETYLNEURAMINATE LYASE"/>
    <property type="match status" value="1"/>
</dbReference>
<dbReference type="EC" id="4.1.3.3" evidence="6"/>
<accession>A0A9D1IG44</accession>
<feature type="active site" description="Proton donor/acceptor" evidence="4">
    <location>
        <position position="135"/>
    </location>
</feature>
<evidence type="ECO:0000313" key="7">
    <source>
        <dbReference type="Proteomes" id="UP000824071"/>
    </source>
</evidence>
<dbReference type="SMART" id="SM01130">
    <property type="entry name" value="DHDPS"/>
    <property type="match status" value="1"/>
</dbReference>
<comment type="caution">
    <text evidence="6">The sequence shown here is derived from an EMBL/GenBank/DDBJ whole genome shotgun (WGS) entry which is preliminary data.</text>
</comment>
<dbReference type="GO" id="GO:0008747">
    <property type="term" value="F:N-acetylneuraminate lyase activity"/>
    <property type="evidence" value="ECO:0007669"/>
    <property type="project" value="UniProtKB-EC"/>
</dbReference>
<sequence length="293" mass="32100">MKDYKGVYAALMTPFHEDGSLDREGLVRLAEHCIHAGLTGLYVGGSTGEGFLLTEEERMEVFRIVGKAMAGKCNLFAHVGAISTDSAIRMAKVAEDSGFDAVSAVAPFYYSFPLEAIKAYYSDIMHATSLPMLMYNFPNAGGFNGMLDVVNSFIRDDKLLGIKHTSQNLFELEQFKHLERELFVFNGFDEMLVAGLSMGADGGIGSTYNFMPEIILDIYNNFVRGDIQAAQKAQEKADEIITAIIPYGTFQMEKEILNELGVPVGGCRKPFLPLSAEGKQKAKEIAAMLKSGV</sequence>
<dbReference type="PIRSF" id="PIRSF001365">
    <property type="entry name" value="DHDPS"/>
    <property type="match status" value="1"/>
</dbReference>
<dbReference type="Proteomes" id="UP000824071">
    <property type="component" value="Unassembled WGS sequence"/>
</dbReference>
<dbReference type="GO" id="GO:0019262">
    <property type="term" value="P:N-acetylneuraminate catabolic process"/>
    <property type="evidence" value="ECO:0007669"/>
    <property type="project" value="TreeGrafter"/>
</dbReference>
<dbReference type="InterPro" id="IPR020624">
    <property type="entry name" value="Schiff_base-form_aldolases_CS"/>
</dbReference>
<dbReference type="AlphaFoldDB" id="A0A9D1IG44"/>
<dbReference type="EMBL" id="DVMW01000018">
    <property type="protein sequence ID" value="HIU35404.1"/>
    <property type="molecule type" value="Genomic_DNA"/>
</dbReference>
<comment type="similarity">
    <text evidence="3">Belongs to the DapA family.</text>
</comment>
<feature type="binding site" evidence="5">
    <location>
        <position position="204"/>
    </location>
    <ligand>
        <name>pyruvate</name>
        <dbReference type="ChEBI" id="CHEBI:15361"/>
    </ligand>
</feature>
<reference evidence="6" key="1">
    <citation type="submission" date="2020-10" db="EMBL/GenBank/DDBJ databases">
        <authorList>
            <person name="Gilroy R."/>
        </authorList>
    </citation>
    <scope>NUCLEOTIDE SEQUENCE</scope>
    <source>
        <strain evidence="6">ChiGjej1B1-19959</strain>
    </source>
</reference>
<dbReference type="PANTHER" id="PTHR42849">
    <property type="entry name" value="N-ACETYLNEURAMINATE LYASE"/>
    <property type="match status" value="1"/>
</dbReference>
<dbReference type="Gene3D" id="3.20.20.70">
    <property type="entry name" value="Aldolase class I"/>
    <property type="match status" value="1"/>
</dbReference>
<evidence type="ECO:0000313" key="6">
    <source>
        <dbReference type="EMBL" id="HIU35404.1"/>
    </source>
</evidence>
<evidence type="ECO:0000256" key="1">
    <source>
        <dbReference type="ARBA" id="ARBA00023239"/>
    </source>
</evidence>
<organism evidence="6 7">
    <name type="scientific">Candidatus Fimenecus excrementigallinarum</name>
    <dbReference type="NCBI Taxonomy" id="2840816"/>
    <lineage>
        <taxon>Bacteria</taxon>
        <taxon>Bacillati</taxon>
        <taxon>Bacillota</taxon>
        <taxon>Clostridia</taxon>
        <taxon>Candidatus Fimenecus</taxon>
    </lineage>
</organism>
<evidence type="ECO:0000256" key="5">
    <source>
        <dbReference type="PIRSR" id="PIRSR001365-2"/>
    </source>
</evidence>
<keyword evidence="1 3" id="KW-0456">Lyase</keyword>
<keyword evidence="2" id="KW-0704">Schiff base</keyword>
<dbReference type="PRINTS" id="PR00146">
    <property type="entry name" value="DHPICSNTHASE"/>
</dbReference>
<feature type="active site" description="Schiff-base intermediate with substrate" evidence="4">
    <location>
        <position position="163"/>
    </location>
</feature>
<reference evidence="6" key="2">
    <citation type="journal article" date="2021" name="PeerJ">
        <title>Extensive microbial diversity within the chicken gut microbiome revealed by metagenomics and culture.</title>
        <authorList>
            <person name="Gilroy R."/>
            <person name="Ravi A."/>
            <person name="Getino M."/>
            <person name="Pursley I."/>
            <person name="Horton D.L."/>
            <person name="Alikhan N.F."/>
            <person name="Baker D."/>
            <person name="Gharbi K."/>
            <person name="Hall N."/>
            <person name="Watson M."/>
            <person name="Adriaenssens E.M."/>
            <person name="Foster-Nyarko E."/>
            <person name="Jarju S."/>
            <person name="Secka A."/>
            <person name="Antonio M."/>
            <person name="Oren A."/>
            <person name="Chaudhuri R.R."/>
            <person name="La Ragione R."/>
            <person name="Hildebrand F."/>
            <person name="Pallen M.J."/>
        </authorList>
    </citation>
    <scope>NUCLEOTIDE SEQUENCE</scope>
    <source>
        <strain evidence="6">ChiGjej1B1-19959</strain>
    </source>
</reference>
<dbReference type="Pfam" id="PF00701">
    <property type="entry name" value="DHDPS"/>
    <property type="match status" value="1"/>
</dbReference>
<name>A0A9D1IG44_9FIRM</name>
<feature type="binding site" evidence="5">
    <location>
        <position position="47"/>
    </location>
    <ligand>
        <name>pyruvate</name>
        <dbReference type="ChEBI" id="CHEBI:15361"/>
    </ligand>
</feature>
<dbReference type="NCBIfam" id="NF003164">
    <property type="entry name" value="PRK04147.1"/>
    <property type="match status" value="1"/>
</dbReference>